<feature type="region of interest" description="Disordered" evidence="2">
    <location>
        <begin position="567"/>
        <end position="591"/>
    </location>
</feature>
<keyword evidence="5" id="KW-1185">Reference proteome</keyword>
<gene>
    <name evidence="4" type="ORF">F7O44_02010</name>
</gene>
<dbReference type="Gene3D" id="3.40.190.10">
    <property type="entry name" value="Periplasmic binding protein-like II"/>
    <property type="match status" value="1"/>
</dbReference>
<accession>A0A7K3LXT3</accession>
<dbReference type="Pfam" id="PF00496">
    <property type="entry name" value="SBP_bac_5"/>
    <property type="match status" value="1"/>
</dbReference>
<feature type="compositionally biased region" description="Low complexity" evidence="2">
    <location>
        <begin position="15"/>
        <end position="28"/>
    </location>
</feature>
<dbReference type="GO" id="GO:0015833">
    <property type="term" value="P:peptide transport"/>
    <property type="evidence" value="ECO:0007669"/>
    <property type="project" value="TreeGrafter"/>
</dbReference>
<dbReference type="SUPFAM" id="SSF53850">
    <property type="entry name" value="Periplasmic binding protein-like II"/>
    <property type="match status" value="1"/>
</dbReference>
<proteinExistence type="predicted"/>
<reference evidence="4 5" key="1">
    <citation type="submission" date="2019-11" db="EMBL/GenBank/DDBJ databases">
        <authorList>
            <person name="Li X.-J."/>
            <person name="Feng X.-M."/>
        </authorList>
    </citation>
    <scope>NUCLEOTIDE SEQUENCE [LARGE SCALE GENOMIC DNA]</scope>
    <source>
        <strain evidence="4 5">XMNu-373</strain>
    </source>
</reference>
<name>A0A7K3LXT3_9ACTN</name>
<evidence type="ECO:0000313" key="4">
    <source>
        <dbReference type="EMBL" id="NDL55839.1"/>
    </source>
</evidence>
<sequence length="693" mass="75079">MRHRRRRADQHARPLRAGAAAADAAGTPERARPRTGAGFARHGPGAQGHRPSARHRRRAGGRARTDGNRVPFAPDRHRQAAHHGRSVLAHHPQHSRHAAQTRHVRHRPYRPHRPDQPGRRKTGTPMITRRTFLGAGLGMASAAYLTACGTTTESTGPSGETEAPSPAGSPQPPAQGPIEIRLPGNDVNFPSPFSYGGGIGYIQAAYTYDTLMWKDGTGAYIPWLATGFDRSDDGLSYTFQLREGVTWSDDEPFTAEDVAFTFDYLEEHRAQLAPTVITTPTPENIESVSAIDTHVVEFRLREPDWTFEQFTGAGGVFIMPKHVWSGIDEPGAQNDPELLVGTGPYRLESMDLGAGAYLYVAREDYFLGNPLIQRIEHVPVGDPLNALLAGDIHQAGGVGPGTGLRPQAVEPFENSDEFRVMDAPAGHTVTALYWNIEAGGALADPRFRQACAYAIDRQDLVDRLFDGHGAPGNPGLIPPGNPFHTDVEQYGYDVARAEELLDEAGYERPGPDQVREGPDGPLSFELLISSAQPEPPVQLVVAALAEIGVEATPVTVDLPTFGERRNAGQTELSINTFGGTNTDEQPDGMGKVYASTSRSLQRAQGYSNGEVDELIAEQRRALDEDERTRIAHQIQEAVAADLPLLPLFYPPLTTIVRTDPFDGWFDTPGGVGGLVPHVNNKLAFVTGSSEAPA</sequence>
<dbReference type="PANTHER" id="PTHR30290">
    <property type="entry name" value="PERIPLASMIC BINDING COMPONENT OF ABC TRANSPORTER"/>
    <property type="match status" value="1"/>
</dbReference>
<dbReference type="AlphaFoldDB" id="A0A7K3LXT3"/>
<evidence type="ECO:0000256" key="1">
    <source>
        <dbReference type="ARBA" id="ARBA00022729"/>
    </source>
</evidence>
<dbReference type="EMBL" id="WLZY01000001">
    <property type="protein sequence ID" value="NDL55839.1"/>
    <property type="molecule type" value="Genomic_DNA"/>
</dbReference>
<feature type="compositionally biased region" description="Basic residues" evidence="2">
    <location>
        <begin position="51"/>
        <end position="61"/>
    </location>
</feature>
<feature type="compositionally biased region" description="Low complexity" evidence="2">
    <location>
        <begin position="150"/>
        <end position="166"/>
    </location>
</feature>
<evidence type="ECO:0000256" key="2">
    <source>
        <dbReference type="SAM" id="MobiDB-lite"/>
    </source>
</evidence>
<dbReference type="PANTHER" id="PTHR30290:SF64">
    <property type="entry name" value="ABC TRANSPORTER PERIPLASMIC BINDING PROTEIN"/>
    <property type="match status" value="1"/>
</dbReference>
<feature type="region of interest" description="Disordered" evidence="2">
    <location>
        <begin position="150"/>
        <end position="182"/>
    </location>
</feature>
<dbReference type="InterPro" id="IPR039424">
    <property type="entry name" value="SBP_5"/>
</dbReference>
<feature type="region of interest" description="Disordered" evidence="2">
    <location>
        <begin position="1"/>
        <end position="125"/>
    </location>
</feature>
<dbReference type="InterPro" id="IPR000914">
    <property type="entry name" value="SBP_5_dom"/>
</dbReference>
<feature type="compositionally biased region" description="Basic residues" evidence="2">
    <location>
        <begin position="91"/>
        <end position="111"/>
    </location>
</feature>
<dbReference type="Proteomes" id="UP000460435">
    <property type="component" value="Unassembled WGS sequence"/>
</dbReference>
<keyword evidence="1" id="KW-0732">Signal</keyword>
<comment type="caution">
    <text evidence="4">The sequence shown here is derived from an EMBL/GenBank/DDBJ whole genome shotgun (WGS) entry which is preliminary data.</text>
</comment>
<protein>
    <recommendedName>
        <fullName evidence="3">Solute-binding protein family 5 domain-containing protein</fullName>
    </recommendedName>
</protein>
<evidence type="ECO:0000259" key="3">
    <source>
        <dbReference type="Pfam" id="PF00496"/>
    </source>
</evidence>
<dbReference type="Gene3D" id="3.10.105.10">
    <property type="entry name" value="Dipeptide-binding Protein, Domain 3"/>
    <property type="match status" value="1"/>
</dbReference>
<organism evidence="4 5">
    <name type="scientific">Phytoactinopolyspora mesophila</name>
    <dbReference type="NCBI Taxonomy" id="2650750"/>
    <lineage>
        <taxon>Bacteria</taxon>
        <taxon>Bacillati</taxon>
        <taxon>Actinomycetota</taxon>
        <taxon>Actinomycetes</taxon>
        <taxon>Jiangellales</taxon>
        <taxon>Jiangellaceae</taxon>
        <taxon>Phytoactinopolyspora</taxon>
    </lineage>
</organism>
<evidence type="ECO:0000313" key="5">
    <source>
        <dbReference type="Proteomes" id="UP000460435"/>
    </source>
</evidence>
<feature type="domain" description="Solute-binding protein family 5" evidence="3">
    <location>
        <begin position="220"/>
        <end position="585"/>
    </location>
</feature>
<feature type="compositionally biased region" description="Polar residues" evidence="2">
    <location>
        <begin position="567"/>
        <end position="583"/>
    </location>
</feature>
<dbReference type="GO" id="GO:1904680">
    <property type="term" value="F:peptide transmembrane transporter activity"/>
    <property type="evidence" value="ECO:0007669"/>
    <property type="project" value="TreeGrafter"/>
</dbReference>